<protein>
    <recommendedName>
        <fullName evidence="1">Transcription factor NusA N-terminal domain-containing protein</fullName>
    </recommendedName>
</protein>
<dbReference type="InterPro" id="IPR036555">
    <property type="entry name" value="NusA_N_sf"/>
</dbReference>
<dbReference type="SUPFAM" id="SSF69705">
    <property type="entry name" value="Transcription factor NusA, N-terminal domain"/>
    <property type="match status" value="1"/>
</dbReference>
<dbReference type="InterPro" id="IPR013735">
    <property type="entry name" value="TF_NusA_N"/>
</dbReference>
<evidence type="ECO:0000313" key="2">
    <source>
        <dbReference type="EMBL" id="KIV98500.1"/>
    </source>
</evidence>
<proteinExistence type="predicted"/>
<dbReference type="VEuPathDB" id="FungiDB:PV09_09693"/>
<sequence>MATPWSQEVTGPTNLRERVLEITKQLSDTLQVVEREKEIDRKQLSKALKSALLALAKIKDTPDVASLEEKVDRLRTEIVKGWKSIDEAFRHLREDIEATKANTQAAVTVGKEAKTAAIEALDIGRTVLRNKGTHQQQAMASYAAVAAKGATAISTYSP</sequence>
<dbReference type="RefSeq" id="XP_016208370.1">
    <property type="nucleotide sequence ID" value="XM_016363802.1"/>
</dbReference>
<accession>A0A0D1X8Z8</accession>
<evidence type="ECO:0000313" key="3">
    <source>
        <dbReference type="Proteomes" id="UP000053259"/>
    </source>
</evidence>
<dbReference type="GO" id="GO:0003700">
    <property type="term" value="F:DNA-binding transcription factor activity"/>
    <property type="evidence" value="ECO:0007669"/>
    <property type="project" value="InterPro"/>
</dbReference>
<dbReference type="AlphaFoldDB" id="A0A0D1X8Z8"/>
<dbReference type="EMBL" id="KN847657">
    <property type="protein sequence ID" value="KIV98500.1"/>
    <property type="molecule type" value="Genomic_DNA"/>
</dbReference>
<feature type="domain" description="Transcription factor NusA N-terminal" evidence="1">
    <location>
        <begin position="26"/>
        <end position="126"/>
    </location>
</feature>
<dbReference type="HOGENOM" id="CLU_1670726_0_0_1"/>
<dbReference type="GeneID" id="27317666"/>
<organism evidence="2 3">
    <name type="scientific">Verruconis gallopava</name>
    <dbReference type="NCBI Taxonomy" id="253628"/>
    <lineage>
        <taxon>Eukaryota</taxon>
        <taxon>Fungi</taxon>
        <taxon>Dikarya</taxon>
        <taxon>Ascomycota</taxon>
        <taxon>Pezizomycotina</taxon>
        <taxon>Dothideomycetes</taxon>
        <taxon>Pleosporomycetidae</taxon>
        <taxon>Venturiales</taxon>
        <taxon>Sympoventuriaceae</taxon>
        <taxon>Verruconis</taxon>
    </lineage>
</organism>
<dbReference type="Pfam" id="PF08529">
    <property type="entry name" value="NusA_N"/>
    <property type="match status" value="1"/>
</dbReference>
<dbReference type="GO" id="GO:0031554">
    <property type="term" value="P:regulation of termination of DNA-templated transcription"/>
    <property type="evidence" value="ECO:0007669"/>
    <property type="project" value="InterPro"/>
</dbReference>
<keyword evidence="3" id="KW-1185">Reference proteome</keyword>
<dbReference type="InParanoid" id="A0A0D1X8Z8"/>
<dbReference type="STRING" id="253628.A0A0D1X8Z8"/>
<name>A0A0D1X8Z8_9PEZI</name>
<evidence type="ECO:0000259" key="1">
    <source>
        <dbReference type="Pfam" id="PF08529"/>
    </source>
</evidence>
<gene>
    <name evidence="2" type="ORF">PV09_09693</name>
</gene>
<reference evidence="2 3" key="1">
    <citation type="submission" date="2015-01" db="EMBL/GenBank/DDBJ databases">
        <title>The Genome Sequence of Ochroconis gallopava CBS43764.</title>
        <authorList>
            <consortium name="The Broad Institute Genomics Platform"/>
            <person name="Cuomo C."/>
            <person name="de Hoog S."/>
            <person name="Gorbushina A."/>
            <person name="Stielow B."/>
            <person name="Teixiera M."/>
            <person name="Abouelleil A."/>
            <person name="Chapman S.B."/>
            <person name="Priest M."/>
            <person name="Young S.K."/>
            <person name="Wortman J."/>
            <person name="Nusbaum C."/>
            <person name="Birren B."/>
        </authorList>
    </citation>
    <scope>NUCLEOTIDE SEQUENCE [LARGE SCALE GENOMIC DNA]</scope>
    <source>
        <strain evidence="2 3">CBS 43764</strain>
    </source>
</reference>
<dbReference type="Proteomes" id="UP000053259">
    <property type="component" value="Unassembled WGS sequence"/>
</dbReference>